<gene>
    <name evidence="2" type="ORF">RM780_19840</name>
</gene>
<evidence type="ECO:0008006" key="4">
    <source>
        <dbReference type="Google" id="ProtNLM"/>
    </source>
</evidence>
<feature type="compositionally biased region" description="Basic residues" evidence="1">
    <location>
        <begin position="39"/>
        <end position="49"/>
    </location>
</feature>
<dbReference type="RefSeq" id="WP_311632152.1">
    <property type="nucleotide sequence ID" value="NZ_JAVREN010000032.1"/>
</dbReference>
<accession>A0ABU2LC88</accession>
<name>A0ABU2LC88_9ACTN</name>
<comment type="caution">
    <text evidence="2">The sequence shown here is derived from an EMBL/GenBank/DDBJ whole genome shotgun (WGS) entry which is preliminary data.</text>
</comment>
<sequence length="49" mass="5789">MAKNRNRGDSQERQDAGRERQERPPERTAADVPADQQKSKKRERRFGHN</sequence>
<evidence type="ECO:0000313" key="3">
    <source>
        <dbReference type="Proteomes" id="UP001183388"/>
    </source>
</evidence>
<feature type="compositionally biased region" description="Basic and acidic residues" evidence="1">
    <location>
        <begin position="1"/>
        <end position="29"/>
    </location>
</feature>
<reference evidence="3" key="1">
    <citation type="submission" date="2023-07" db="EMBL/GenBank/DDBJ databases">
        <title>30 novel species of actinomycetes from the DSMZ collection.</title>
        <authorList>
            <person name="Nouioui I."/>
        </authorList>
    </citation>
    <scope>NUCLEOTIDE SEQUENCE [LARGE SCALE GENOMIC DNA]</scope>
    <source>
        <strain evidence="3">DSM 44917</strain>
    </source>
</reference>
<evidence type="ECO:0000313" key="2">
    <source>
        <dbReference type="EMBL" id="MDT0309197.1"/>
    </source>
</evidence>
<dbReference type="Proteomes" id="UP001183388">
    <property type="component" value="Unassembled WGS sequence"/>
</dbReference>
<keyword evidence="3" id="KW-1185">Reference proteome</keyword>
<protein>
    <recommendedName>
        <fullName evidence="4">Small hydrophilic protein</fullName>
    </recommendedName>
</protein>
<proteinExistence type="predicted"/>
<dbReference type="EMBL" id="JAVREN010000032">
    <property type="protein sequence ID" value="MDT0309197.1"/>
    <property type="molecule type" value="Genomic_DNA"/>
</dbReference>
<evidence type="ECO:0000256" key="1">
    <source>
        <dbReference type="SAM" id="MobiDB-lite"/>
    </source>
</evidence>
<organism evidence="2 3">
    <name type="scientific">Streptomyces boetiae</name>
    <dbReference type="NCBI Taxonomy" id="3075541"/>
    <lineage>
        <taxon>Bacteria</taxon>
        <taxon>Bacillati</taxon>
        <taxon>Actinomycetota</taxon>
        <taxon>Actinomycetes</taxon>
        <taxon>Kitasatosporales</taxon>
        <taxon>Streptomycetaceae</taxon>
        <taxon>Streptomyces</taxon>
    </lineage>
</organism>
<feature type="region of interest" description="Disordered" evidence="1">
    <location>
        <begin position="1"/>
        <end position="49"/>
    </location>
</feature>